<dbReference type="Gene3D" id="3.40.50.1010">
    <property type="entry name" value="5'-nuclease"/>
    <property type="match status" value="1"/>
</dbReference>
<accession>A0A015LTC4</accession>
<dbReference type="GO" id="GO:0004540">
    <property type="term" value="F:RNA nuclease activity"/>
    <property type="evidence" value="ECO:0007669"/>
    <property type="project" value="InterPro"/>
</dbReference>
<feature type="domain" description="NYN" evidence="2">
    <location>
        <begin position="118"/>
        <end position="252"/>
    </location>
</feature>
<dbReference type="Pfam" id="PF01936">
    <property type="entry name" value="NYN"/>
    <property type="match status" value="1"/>
</dbReference>
<dbReference type="Proteomes" id="UP000022910">
    <property type="component" value="Unassembled WGS sequence"/>
</dbReference>
<keyword evidence="4" id="KW-1185">Reference proteome</keyword>
<name>A0A015LTC4_RHIIW</name>
<dbReference type="EMBL" id="JEMT01027160">
    <property type="protein sequence ID" value="EXX57963.1"/>
    <property type="molecule type" value="Genomic_DNA"/>
</dbReference>
<feature type="coiled-coil region" evidence="1">
    <location>
        <begin position="54"/>
        <end position="81"/>
    </location>
</feature>
<dbReference type="AlphaFoldDB" id="A0A015LTC4"/>
<evidence type="ECO:0000256" key="1">
    <source>
        <dbReference type="SAM" id="Coils"/>
    </source>
</evidence>
<dbReference type="STRING" id="1432141.A0A015LTC4"/>
<proteinExistence type="predicted"/>
<comment type="caution">
    <text evidence="3">The sequence shown here is derived from an EMBL/GenBank/DDBJ whole genome shotgun (WGS) entry which is preliminary data.</text>
</comment>
<dbReference type="OrthoDB" id="2376833at2759"/>
<organism evidence="3 4">
    <name type="scientific">Rhizophagus irregularis (strain DAOM 197198w)</name>
    <name type="common">Glomus intraradices</name>
    <dbReference type="NCBI Taxonomy" id="1432141"/>
    <lineage>
        <taxon>Eukaryota</taxon>
        <taxon>Fungi</taxon>
        <taxon>Fungi incertae sedis</taxon>
        <taxon>Mucoromycota</taxon>
        <taxon>Glomeromycotina</taxon>
        <taxon>Glomeromycetes</taxon>
        <taxon>Glomerales</taxon>
        <taxon>Glomeraceae</taxon>
        <taxon>Rhizophagus</taxon>
    </lineage>
</organism>
<protein>
    <recommendedName>
        <fullName evidence="2">NYN domain-containing protein</fullName>
    </recommendedName>
</protein>
<keyword evidence="1" id="KW-0175">Coiled coil</keyword>
<dbReference type="InterPro" id="IPR021139">
    <property type="entry name" value="NYN"/>
</dbReference>
<evidence type="ECO:0000259" key="2">
    <source>
        <dbReference type="Pfam" id="PF01936"/>
    </source>
</evidence>
<evidence type="ECO:0000313" key="3">
    <source>
        <dbReference type="EMBL" id="EXX57963.1"/>
    </source>
</evidence>
<sequence>MSKLYEAINLLDSAEERTALRIFFTNTEKRTEAESILLTCKDNKEVVAYFKGFLKSVEQQIEKLEQENNYLKEKLAQSGNKYSTHLGLVFDNQFCSAICPYLLIISNVAELPGTAESVYIFIDNSKLYIQGKKKVAECESLYENMVQIDYGKLVEMGQNERHMGANPIIIGSCPPPEDTLWNSLRRLGYNVTVYDQNFLNEEKEVNSEMVRNILRTVYRNIPGTVILFTGDGDYGPAIREALDNNWTIEIYMVLVDW</sequence>
<dbReference type="HOGENOM" id="CLU_094683_0_0_1"/>
<dbReference type="SMR" id="A0A015LTC4"/>
<evidence type="ECO:0000313" key="4">
    <source>
        <dbReference type="Proteomes" id="UP000022910"/>
    </source>
</evidence>
<reference evidence="3 4" key="1">
    <citation type="submission" date="2014-02" db="EMBL/GenBank/DDBJ databases">
        <title>Single nucleus genome sequencing reveals high similarity among nuclei of an endomycorrhizal fungus.</title>
        <authorList>
            <person name="Lin K."/>
            <person name="Geurts R."/>
            <person name="Zhang Z."/>
            <person name="Limpens E."/>
            <person name="Saunders D.G."/>
            <person name="Mu D."/>
            <person name="Pang E."/>
            <person name="Cao H."/>
            <person name="Cha H."/>
            <person name="Lin T."/>
            <person name="Zhou Q."/>
            <person name="Shang Y."/>
            <person name="Li Y."/>
            <person name="Ivanov S."/>
            <person name="Sharma T."/>
            <person name="Velzen R.V."/>
            <person name="Ruijter N.D."/>
            <person name="Aanen D.K."/>
            <person name="Win J."/>
            <person name="Kamoun S."/>
            <person name="Bisseling T."/>
            <person name="Huang S."/>
        </authorList>
    </citation>
    <scope>NUCLEOTIDE SEQUENCE [LARGE SCALE GENOMIC DNA]</scope>
    <source>
        <strain evidence="4">DAOM197198w</strain>
    </source>
</reference>
<gene>
    <name evidence="3" type="ORF">RirG_202240</name>
</gene>